<keyword evidence="4 6" id="KW-0472">Membrane</keyword>
<keyword evidence="7" id="KW-0732">Signal</keyword>
<accession>A0A4T0FJM3</accession>
<dbReference type="InterPro" id="IPR003689">
    <property type="entry name" value="ZIP"/>
</dbReference>
<dbReference type="EMBL" id="SPNW01000039">
    <property type="protein sequence ID" value="TIA88378.1"/>
    <property type="molecule type" value="Genomic_DNA"/>
</dbReference>
<feature type="compositionally biased region" description="Basic and acidic residues" evidence="5">
    <location>
        <begin position="151"/>
        <end position="162"/>
    </location>
</feature>
<dbReference type="PANTHER" id="PTHR11040">
    <property type="entry name" value="ZINC/IRON TRANSPORTER"/>
    <property type="match status" value="1"/>
</dbReference>
<feature type="transmembrane region" description="Helical" evidence="6">
    <location>
        <begin position="309"/>
        <end position="329"/>
    </location>
</feature>
<feature type="signal peptide" evidence="7">
    <location>
        <begin position="1"/>
        <end position="16"/>
    </location>
</feature>
<feature type="transmembrane region" description="Helical" evidence="6">
    <location>
        <begin position="76"/>
        <end position="99"/>
    </location>
</feature>
<feature type="transmembrane region" description="Helical" evidence="6">
    <location>
        <begin position="43"/>
        <end position="64"/>
    </location>
</feature>
<reference evidence="8 9" key="1">
    <citation type="submission" date="2019-03" db="EMBL/GenBank/DDBJ databases">
        <title>Sequencing 23 genomes of Wallemia ichthyophaga.</title>
        <authorList>
            <person name="Gostincar C."/>
        </authorList>
    </citation>
    <scope>NUCLEOTIDE SEQUENCE [LARGE SCALE GENOMIC DNA]</scope>
    <source>
        <strain evidence="8 9">EXF-5753</strain>
    </source>
</reference>
<evidence type="ECO:0000313" key="8">
    <source>
        <dbReference type="EMBL" id="TIA88378.1"/>
    </source>
</evidence>
<dbReference type="PANTHER" id="PTHR11040:SF44">
    <property type="entry name" value="PROTEIN ZNTC-RELATED"/>
    <property type="match status" value="1"/>
</dbReference>
<evidence type="ECO:0000256" key="1">
    <source>
        <dbReference type="ARBA" id="ARBA00004141"/>
    </source>
</evidence>
<dbReference type="GO" id="GO:0005886">
    <property type="term" value="C:plasma membrane"/>
    <property type="evidence" value="ECO:0007669"/>
    <property type="project" value="TreeGrafter"/>
</dbReference>
<comment type="subcellular location">
    <subcellularLocation>
        <location evidence="1">Membrane</location>
        <topology evidence="1">Multi-pass membrane protein</topology>
    </subcellularLocation>
</comment>
<dbReference type="OrthoDB" id="2210at2759"/>
<evidence type="ECO:0000256" key="2">
    <source>
        <dbReference type="ARBA" id="ARBA00022692"/>
    </source>
</evidence>
<feature type="chain" id="PRO_5020428681" description="Zinc/iron permease" evidence="7">
    <location>
        <begin position="17"/>
        <end position="484"/>
    </location>
</feature>
<sequence length="484" mass="52799">MRILVFTILLASAVLAEGTSSDSSSSSSSTCDDVNTGHYDKPLHIGAIFILLAASGFGVNLPLLFQGYNQSAIFRWALFVVRHLGTGVILATAIVHILFTAIHDFDNECLSGIAFKQTPAAIALAGVYIVFLIDYLGMRFNTKRTRELSEIASRGERDEQEARPTTSDYDGKLSDDGSEYVLYKLNSALSLTLYCRTDSAYTTPEAAMRQLKWEILLLECGIVFHSVLIGVAVGSSTGDAFVPYLIAICFHQCLEGMGLGSRICLLRFQTWHKTKIALCSCFFTTCTSIGIAIGVGIHDSYAPNSRSSLLAIGILNSLSGGILLYGSLVEVIANDFFKSPEMTRAGKFKTTLGLSMLLLGSLLMSLMWVEKEREMTVLTTLTEPKPSYLLILIVKTEEMHPTRASAMKVDKLKVRARKNINPPPCGTELSGLLNCFASSGDYLAVGQCAQYSTSLANCMSTKGRTKPKEKSTINYHLARMSKTK</sequence>
<feature type="transmembrane region" description="Helical" evidence="6">
    <location>
        <begin position="215"/>
        <end position="235"/>
    </location>
</feature>
<proteinExistence type="predicted"/>
<evidence type="ECO:0000256" key="7">
    <source>
        <dbReference type="SAM" id="SignalP"/>
    </source>
</evidence>
<evidence type="ECO:0000256" key="4">
    <source>
        <dbReference type="ARBA" id="ARBA00023136"/>
    </source>
</evidence>
<dbReference type="Proteomes" id="UP000310189">
    <property type="component" value="Unassembled WGS sequence"/>
</dbReference>
<keyword evidence="9" id="KW-1185">Reference proteome</keyword>
<dbReference type="Pfam" id="PF02535">
    <property type="entry name" value="Zip"/>
    <property type="match status" value="1"/>
</dbReference>
<feature type="transmembrane region" description="Helical" evidence="6">
    <location>
        <begin position="350"/>
        <end position="369"/>
    </location>
</feature>
<gene>
    <name evidence="8" type="ORF">E3P99_02647</name>
</gene>
<dbReference type="GO" id="GO:0005385">
    <property type="term" value="F:zinc ion transmembrane transporter activity"/>
    <property type="evidence" value="ECO:0007669"/>
    <property type="project" value="TreeGrafter"/>
</dbReference>
<keyword evidence="3 6" id="KW-1133">Transmembrane helix</keyword>
<evidence type="ECO:0000256" key="6">
    <source>
        <dbReference type="SAM" id="Phobius"/>
    </source>
</evidence>
<organism evidence="8 9">
    <name type="scientific">Wallemia hederae</name>
    <dbReference type="NCBI Taxonomy" id="1540922"/>
    <lineage>
        <taxon>Eukaryota</taxon>
        <taxon>Fungi</taxon>
        <taxon>Dikarya</taxon>
        <taxon>Basidiomycota</taxon>
        <taxon>Wallemiomycotina</taxon>
        <taxon>Wallemiomycetes</taxon>
        <taxon>Wallemiales</taxon>
        <taxon>Wallemiaceae</taxon>
        <taxon>Wallemia</taxon>
    </lineage>
</organism>
<name>A0A4T0FJM3_9BASI</name>
<feature type="transmembrane region" description="Helical" evidence="6">
    <location>
        <begin position="241"/>
        <end position="264"/>
    </location>
</feature>
<feature type="transmembrane region" description="Helical" evidence="6">
    <location>
        <begin position="119"/>
        <end position="137"/>
    </location>
</feature>
<protein>
    <recommendedName>
        <fullName evidence="10">Zinc/iron permease</fullName>
    </recommendedName>
</protein>
<evidence type="ECO:0008006" key="10">
    <source>
        <dbReference type="Google" id="ProtNLM"/>
    </source>
</evidence>
<evidence type="ECO:0000256" key="3">
    <source>
        <dbReference type="ARBA" id="ARBA00022989"/>
    </source>
</evidence>
<evidence type="ECO:0000313" key="9">
    <source>
        <dbReference type="Proteomes" id="UP000310189"/>
    </source>
</evidence>
<dbReference type="AlphaFoldDB" id="A0A4T0FJM3"/>
<keyword evidence="2 6" id="KW-0812">Transmembrane</keyword>
<evidence type="ECO:0000256" key="5">
    <source>
        <dbReference type="SAM" id="MobiDB-lite"/>
    </source>
</evidence>
<comment type="caution">
    <text evidence="8">The sequence shown here is derived from an EMBL/GenBank/DDBJ whole genome shotgun (WGS) entry which is preliminary data.</text>
</comment>
<feature type="region of interest" description="Disordered" evidence="5">
    <location>
        <begin position="151"/>
        <end position="172"/>
    </location>
</feature>
<feature type="transmembrane region" description="Helical" evidence="6">
    <location>
        <begin position="276"/>
        <end position="297"/>
    </location>
</feature>